<dbReference type="InterPro" id="IPR053137">
    <property type="entry name" value="NLR-like"/>
</dbReference>
<feature type="domain" description="NB-ARC" evidence="2">
    <location>
        <begin position="71"/>
        <end position="236"/>
    </location>
</feature>
<comment type="caution">
    <text evidence="4">The sequence shown here is derived from an EMBL/GenBank/DDBJ whole genome shotgun (WGS) entry which is preliminary data.</text>
</comment>
<dbReference type="InterPro" id="IPR019734">
    <property type="entry name" value="TPR_rpt"/>
</dbReference>
<evidence type="ECO:0000313" key="5">
    <source>
        <dbReference type="Proteomes" id="UP000738349"/>
    </source>
</evidence>
<organism evidence="4 5">
    <name type="scientific">Dactylonectria macrodidyma</name>
    <dbReference type="NCBI Taxonomy" id="307937"/>
    <lineage>
        <taxon>Eukaryota</taxon>
        <taxon>Fungi</taxon>
        <taxon>Dikarya</taxon>
        <taxon>Ascomycota</taxon>
        <taxon>Pezizomycotina</taxon>
        <taxon>Sordariomycetes</taxon>
        <taxon>Hypocreomycetidae</taxon>
        <taxon>Hypocreales</taxon>
        <taxon>Nectriaceae</taxon>
        <taxon>Dactylonectria</taxon>
    </lineage>
</organism>
<evidence type="ECO:0000259" key="3">
    <source>
        <dbReference type="Pfam" id="PF25000"/>
    </source>
</evidence>
<evidence type="ECO:0000256" key="1">
    <source>
        <dbReference type="SAM" id="MobiDB-lite"/>
    </source>
</evidence>
<dbReference type="PRINTS" id="PR00381">
    <property type="entry name" value="KINESINLIGHT"/>
</dbReference>
<dbReference type="InterPro" id="IPR002182">
    <property type="entry name" value="NB-ARC"/>
</dbReference>
<dbReference type="AlphaFoldDB" id="A0A9P9DUE2"/>
<dbReference type="Gene3D" id="3.40.50.300">
    <property type="entry name" value="P-loop containing nucleotide triphosphate hydrolases"/>
    <property type="match status" value="1"/>
</dbReference>
<dbReference type="PANTHER" id="PTHR46082">
    <property type="entry name" value="ATP/GTP-BINDING PROTEIN-RELATED"/>
    <property type="match status" value="1"/>
</dbReference>
<evidence type="ECO:0000313" key="4">
    <source>
        <dbReference type="EMBL" id="KAH7124721.1"/>
    </source>
</evidence>
<name>A0A9P9DUE2_9HYPO</name>
<feature type="compositionally biased region" description="Polar residues" evidence="1">
    <location>
        <begin position="18"/>
        <end position="30"/>
    </location>
</feature>
<dbReference type="NCBIfam" id="NF040586">
    <property type="entry name" value="FxSxx_TPR"/>
    <property type="match status" value="1"/>
</dbReference>
<dbReference type="Pfam" id="PF00931">
    <property type="entry name" value="NB-ARC"/>
    <property type="match status" value="1"/>
</dbReference>
<gene>
    <name evidence="4" type="ORF">EDB81DRAFT_664386</name>
</gene>
<dbReference type="EMBL" id="JAGMUV010000021">
    <property type="protein sequence ID" value="KAH7124721.1"/>
    <property type="molecule type" value="Genomic_DNA"/>
</dbReference>
<sequence length="938" mass="106018">MDASTHFHDTVSGQTTIAAPQASHGGSNNFHFYGPGAPAAAAGRNPPKPRKPFSTVPFPPDPDFVDRPDILKWMHEKCARPAARIALVGLGGIGKSQLAIQYAHQVRQRVPNTWVFWVHASTRGRFEEAYRSIADRLELPRRNDPDVNICRLVSEWLRVEENGPWKMILDNADDVGVFFLNAQKRLASFLPQSCNGSIVVTSRSMDVAERLVGSWSNILTIPAMKTEEACQLLREKLGVSYDDGAAADLVRDLNHMPLAITQAAAFINRRAPRMSIPAYLNEFRRSDKKKASLLNKDVGDLRRDESASNSIVTTWQITFEQIRHERPSAANMLSFMSFFNPQGIPESVLQAYACEYGEYGEDGFDQDVETLRGYSLVAVTADKEILKMHALVQFCTQIWLSSSSNMQQWEREFLKVMSDQYPSGEYKNWTECQRLDPHIDIIVKEEPSNNEDVLRWARLLTNAGWYRWMKGTYEEAEQMNRRALDAKEKVLSREHPDTLMSVHFLALVLQYQGKYEEAEQMNRRALDACEKVLGGEHPNTLTSVSNLASVLQSQGKYEEAEQMNRRALDAQEKVLGREHPDTLTSVSNLALVLRYQGKYEEAEQMNRRALDACEKVLGGEHPNTLMSVSNLASVLQSQGKYEEAEQMNRGALDAREKVLGGEHPNTLTSVSNLASVLQSQGKYEEAEQMNRRALDACEKVLGREHPDTLTSVSNLALVLRYQGKYEEAEQMNRRALDSSEKVLGREHPSTLTSVSNLAGVLRCQGKYEEAEQMNRRALDAREKVLGGEHPDTLMSASNLASVLQYQGKYEEAEQMNRRALYSREKVLGREHPDTLTSVNNLALVLRDQGEYDESEHMNRRALDSSEKVLGREHPDTLTSVYNLACLFHRQTRFLEAAKLYERACNGCVEVLGSDHPTTRAWAAHYCSFREDMENDHVH</sequence>
<feature type="compositionally biased region" description="Low complexity" evidence="1">
    <location>
        <begin position="34"/>
        <end position="45"/>
    </location>
</feature>
<dbReference type="InterPro" id="IPR056681">
    <property type="entry name" value="DUF7779"/>
</dbReference>
<dbReference type="Gene3D" id="1.25.40.10">
    <property type="entry name" value="Tetratricopeptide repeat domain"/>
    <property type="match status" value="4"/>
</dbReference>
<reference evidence="4" key="1">
    <citation type="journal article" date="2021" name="Nat. Commun.">
        <title>Genetic determinants of endophytism in the Arabidopsis root mycobiome.</title>
        <authorList>
            <person name="Mesny F."/>
            <person name="Miyauchi S."/>
            <person name="Thiergart T."/>
            <person name="Pickel B."/>
            <person name="Atanasova L."/>
            <person name="Karlsson M."/>
            <person name="Huettel B."/>
            <person name="Barry K.W."/>
            <person name="Haridas S."/>
            <person name="Chen C."/>
            <person name="Bauer D."/>
            <person name="Andreopoulos W."/>
            <person name="Pangilinan J."/>
            <person name="LaButti K."/>
            <person name="Riley R."/>
            <person name="Lipzen A."/>
            <person name="Clum A."/>
            <person name="Drula E."/>
            <person name="Henrissat B."/>
            <person name="Kohler A."/>
            <person name="Grigoriev I.V."/>
            <person name="Martin F.M."/>
            <person name="Hacquard S."/>
        </authorList>
    </citation>
    <scope>NUCLEOTIDE SEQUENCE</scope>
    <source>
        <strain evidence="4">MPI-CAGE-AT-0147</strain>
    </source>
</reference>
<dbReference type="InterPro" id="IPR027417">
    <property type="entry name" value="P-loop_NTPase"/>
</dbReference>
<keyword evidence="5" id="KW-1185">Reference proteome</keyword>
<dbReference type="SUPFAM" id="SSF48452">
    <property type="entry name" value="TPR-like"/>
    <property type="match status" value="1"/>
</dbReference>
<feature type="domain" description="DUF7779" evidence="3">
    <location>
        <begin position="324"/>
        <end position="397"/>
    </location>
</feature>
<accession>A0A9P9DUE2</accession>
<dbReference type="Proteomes" id="UP000738349">
    <property type="component" value="Unassembled WGS sequence"/>
</dbReference>
<dbReference type="OrthoDB" id="626167at2759"/>
<protein>
    <submittedName>
        <fullName evidence="4">TPR domain protein</fullName>
    </submittedName>
</protein>
<dbReference type="GO" id="GO:0043531">
    <property type="term" value="F:ADP binding"/>
    <property type="evidence" value="ECO:0007669"/>
    <property type="project" value="InterPro"/>
</dbReference>
<dbReference type="SUPFAM" id="SSF52540">
    <property type="entry name" value="P-loop containing nucleoside triphosphate hydrolases"/>
    <property type="match status" value="1"/>
</dbReference>
<dbReference type="SMART" id="SM00028">
    <property type="entry name" value="TPR"/>
    <property type="match status" value="10"/>
</dbReference>
<dbReference type="InterPro" id="IPR011990">
    <property type="entry name" value="TPR-like_helical_dom_sf"/>
</dbReference>
<evidence type="ECO:0000259" key="2">
    <source>
        <dbReference type="Pfam" id="PF00931"/>
    </source>
</evidence>
<dbReference type="Pfam" id="PF13424">
    <property type="entry name" value="TPR_12"/>
    <property type="match status" value="5"/>
</dbReference>
<dbReference type="PANTHER" id="PTHR46082:SF6">
    <property type="entry name" value="AAA+ ATPASE DOMAIN-CONTAINING PROTEIN-RELATED"/>
    <property type="match status" value="1"/>
</dbReference>
<feature type="region of interest" description="Disordered" evidence="1">
    <location>
        <begin position="18"/>
        <end position="59"/>
    </location>
</feature>
<proteinExistence type="predicted"/>
<dbReference type="Pfam" id="PF13374">
    <property type="entry name" value="TPR_10"/>
    <property type="match status" value="1"/>
</dbReference>
<dbReference type="Pfam" id="PF25000">
    <property type="entry name" value="DUF7779"/>
    <property type="match status" value="1"/>
</dbReference>